<accession>A0ABT9DSH3</accession>
<gene>
    <name evidence="2" type="ORF">Q7A36_00735</name>
</gene>
<feature type="transmembrane region" description="Helical" evidence="1">
    <location>
        <begin position="116"/>
        <end position="136"/>
    </location>
</feature>
<organism evidence="2 3">
    <name type="scientific">Paracraurococcus lichenis</name>
    <dbReference type="NCBI Taxonomy" id="3064888"/>
    <lineage>
        <taxon>Bacteria</taxon>
        <taxon>Pseudomonadati</taxon>
        <taxon>Pseudomonadota</taxon>
        <taxon>Alphaproteobacteria</taxon>
        <taxon>Acetobacterales</taxon>
        <taxon>Roseomonadaceae</taxon>
        <taxon>Paracraurococcus</taxon>
    </lineage>
</organism>
<proteinExistence type="predicted"/>
<feature type="transmembrane region" description="Helical" evidence="1">
    <location>
        <begin position="206"/>
        <end position="226"/>
    </location>
</feature>
<evidence type="ECO:0000313" key="2">
    <source>
        <dbReference type="EMBL" id="MDO9706847.1"/>
    </source>
</evidence>
<evidence type="ECO:0000256" key="1">
    <source>
        <dbReference type="SAM" id="Phobius"/>
    </source>
</evidence>
<feature type="transmembrane region" description="Helical" evidence="1">
    <location>
        <begin position="143"/>
        <end position="161"/>
    </location>
</feature>
<evidence type="ECO:0000313" key="3">
    <source>
        <dbReference type="Proteomes" id="UP001243009"/>
    </source>
</evidence>
<feature type="transmembrane region" description="Helical" evidence="1">
    <location>
        <begin position="246"/>
        <end position="276"/>
    </location>
</feature>
<feature type="transmembrane region" description="Helical" evidence="1">
    <location>
        <begin position="42"/>
        <end position="63"/>
    </location>
</feature>
<feature type="transmembrane region" description="Helical" evidence="1">
    <location>
        <begin position="84"/>
        <end position="110"/>
    </location>
</feature>
<dbReference type="EMBL" id="JAUTWS010000001">
    <property type="protein sequence ID" value="MDO9706847.1"/>
    <property type="molecule type" value="Genomic_DNA"/>
</dbReference>
<keyword evidence="1" id="KW-1133">Transmembrane helix</keyword>
<sequence length="386" mass="38083">MPVSLSVPALAAGLLAGFVGFASSFAVVLQGLSAMGASPAQAASGLMALSIAMGLCGIVLSLWRRMPVSVAWSTPGAALLAASALPAGGFAAAVGAFLVSGALIVLAGLWKPLGRGVAAIPAPLANAMLAGVLLGLCLAPVKAVAEAPVAGLAIVLAWALMARINRLLAVPAAVLVMVATILLTIDLPAGLLGAAGPVPILVMPEFSPAAILGIALPLFLVTMASQNIPGMAVLNVNGYRPAPGPLFTVTGLFTLAAAPLGGHAVNLAAITAALCANPEAEPDPRRRWQAAVWAGLVYILFGLLAGTATAFVGAAPPILIQAVAGLALLGAFAASLQAALAEPASREAAVITFVTTASGLTVLGISGAFWGLLAGGAMLALHRRRG</sequence>
<feature type="transmembrane region" description="Helical" evidence="1">
    <location>
        <begin position="348"/>
        <end position="381"/>
    </location>
</feature>
<reference evidence="2 3" key="1">
    <citation type="submission" date="2023-08" db="EMBL/GenBank/DDBJ databases">
        <title>The draft genome sequence of Paracraurococcus sp. LOR1-02.</title>
        <authorList>
            <person name="Kingkaew E."/>
            <person name="Tanasupawat S."/>
        </authorList>
    </citation>
    <scope>NUCLEOTIDE SEQUENCE [LARGE SCALE GENOMIC DNA]</scope>
    <source>
        <strain evidence="2 3">LOR1-02</strain>
    </source>
</reference>
<dbReference type="PANTHER" id="PTHR30199:SF0">
    <property type="entry name" value="INNER MEMBRANE PROTEIN YDCO"/>
    <property type="match status" value="1"/>
</dbReference>
<dbReference type="RefSeq" id="WP_305101719.1">
    <property type="nucleotide sequence ID" value="NZ_JAUTWS010000001.1"/>
</dbReference>
<dbReference type="NCBIfam" id="TIGR00843">
    <property type="entry name" value="benE"/>
    <property type="match status" value="1"/>
</dbReference>
<feature type="transmembrane region" description="Helical" evidence="1">
    <location>
        <begin position="318"/>
        <end position="336"/>
    </location>
</feature>
<feature type="transmembrane region" description="Helical" evidence="1">
    <location>
        <begin position="288"/>
        <end position="312"/>
    </location>
</feature>
<dbReference type="Proteomes" id="UP001243009">
    <property type="component" value="Unassembled WGS sequence"/>
</dbReference>
<name>A0ABT9DSH3_9PROT</name>
<dbReference type="PANTHER" id="PTHR30199">
    <property type="entry name" value="MFS FAMILY TRANSPORTER, PREDICTED SUBSTRATE BENZOATE"/>
    <property type="match status" value="1"/>
</dbReference>
<comment type="caution">
    <text evidence="2">The sequence shown here is derived from an EMBL/GenBank/DDBJ whole genome shotgun (WGS) entry which is preliminary data.</text>
</comment>
<protein>
    <submittedName>
        <fullName evidence="2">Benzoate/H(+) symporter BenE family transporter</fullName>
    </submittedName>
</protein>
<dbReference type="Pfam" id="PF03594">
    <property type="entry name" value="BenE"/>
    <property type="match status" value="1"/>
</dbReference>
<keyword evidence="1" id="KW-0472">Membrane</keyword>
<dbReference type="InterPro" id="IPR004711">
    <property type="entry name" value="Benzoate_Transporter"/>
</dbReference>
<keyword evidence="1" id="KW-0812">Transmembrane</keyword>
<keyword evidence="3" id="KW-1185">Reference proteome</keyword>
<feature type="transmembrane region" description="Helical" evidence="1">
    <location>
        <begin position="167"/>
        <end position="194"/>
    </location>
</feature>